<dbReference type="GO" id="GO:0070292">
    <property type="term" value="P:N-acylphosphatidylethanolamine metabolic process"/>
    <property type="evidence" value="ECO:0007669"/>
    <property type="project" value="TreeGrafter"/>
</dbReference>
<dbReference type="OrthoDB" id="6331371at2759"/>
<dbReference type="InterPro" id="IPR007053">
    <property type="entry name" value="LRAT_dom"/>
</dbReference>
<organism evidence="6">
    <name type="scientific">Notodromas monacha</name>
    <dbReference type="NCBI Taxonomy" id="399045"/>
    <lineage>
        <taxon>Eukaryota</taxon>
        <taxon>Metazoa</taxon>
        <taxon>Ecdysozoa</taxon>
        <taxon>Arthropoda</taxon>
        <taxon>Crustacea</taxon>
        <taxon>Oligostraca</taxon>
        <taxon>Ostracoda</taxon>
        <taxon>Podocopa</taxon>
        <taxon>Podocopida</taxon>
        <taxon>Cypridocopina</taxon>
        <taxon>Cypridoidea</taxon>
        <taxon>Cyprididae</taxon>
        <taxon>Notodromas</taxon>
    </lineage>
</organism>
<keyword evidence="3" id="KW-0378">Hydrolase</keyword>
<evidence type="ECO:0000313" key="7">
    <source>
        <dbReference type="Proteomes" id="UP000678499"/>
    </source>
</evidence>
<proteinExistence type="inferred from homology"/>
<dbReference type="GO" id="GO:0008970">
    <property type="term" value="F:phospholipase A1 activity"/>
    <property type="evidence" value="ECO:0007669"/>
    <property type="project" value="TreeGrafter"/>
</dbReference>
<dbReference type="GO" id="GO:0004623">
    <property type="term" value="F:phospholipase A2 activity"/>
    <property type="evidence" value="ECO:0007669"/>
    <property type="project" value="TreeGrafter"/>
</dbReference>
<evidence type="ECO:0000256" key="4">
    <source>
        <dbReference type="ARBA" id="ARBA00023098"/>
    </source>
</evidence>
<evidence type="ECO:0000256" key="3">
    <source>
        <dbReference type="ARBA" id="ARBA00022801"/>
    </source>
</evidence>
<dbReference type="Gene3D" id="3.90.1720.10">
    <property type="entry name" value="endopeptidase domain like (from Nostoc punctiforme)"/>
    <property type="match status" value="1"/>
</dbReference>
<dbReference type="EMBL" id="OA883500">
    <property type="protein sequence ID" value="CAD7279068.1"/>
    <property type="molecule type" value="Genomic_DNA"/>
</dbReference>
<evidence type="ECO:0000259" key="5">
    <source>
        <dbReference type="PROSITE" id="PS51934"/>
    </source>
</evidence>
<protein>
    <recommendedName>
        <fullName evidence="5">LRAT domain-containing protein</fullName>
    </recommendedName>
</protein>
<keyword evidence="4" id="KW-0443">Lipid metabolism</keyword>
<name>A0A7R9BRY2_9CRUS</name>
<dbReference type="Proteomes" id="UP000678499">
    <property type="component" value="Unassembled WGS sequence"/>
</dbReference>
<feature type="domain" description="LRAT" evidence="5">
    <location>
        <begin position="25"/>
        <end position="181"/>
    </location>
</feature>
<evidence type="ECO:0000256" key="2">
    <source>
        <dbReference type="ARBA" id="ARBA00022679"/>
    </source>
</evidence>
<dbReference type="EMBL" id="CAJPEX010001463">
    <property type="protein sequence ID" value="CAG0919220.1"/>
    <property type="molecule type" value="Genomic_DNA"/>
</dbReference>
<dbReference type="AlphaFoldDB" id="A0A7R9BRY2"/>
<comment type="similarity">
    <text evidence="1">Belongs to the H-rev107 family.</text>
</comment>
<dbReference type="GO" id="GO:0005737">
    <property type="term" value="C:cytoplasm"/>
    <property type="evidence" value="ECO:0007669"/>
    <property type="project" value="TreeGrafter"/>
</dbReference>
<gene>
    <name evidence="6" type="ORF">NMOB1V02_LOCUS6752</name>
</gene>
<keyword evidence="2" id="KW-0808">Transferase</keyword>
<dbReference type="GO" id="GO:0016410">
    <property type="term" value="F:N-acyltransferase activity"/>
    <property type="evidence" value="ECO:0007669"/>
    <property type="project" value="TreeGrafter"/>
</dbReference>
<dbReference type="Pfam" id="PF04970">
    <property type="entry name" value="LRAT"/>
    <property type="match status" value="1"/>
</dbReference>
<keyword evidence="7" id="KW-1185">Reference proteome</keyword>
<dbReference type="PANTHER" id="PTHR13943:SF77">
    <property type="entry name" value="LRAT DOMAIN-CONTAINING PROTEIN"/>
    <property type="match status" value="1"/>
</dbReference>
<evidence type="ECO:0000256" key="1">
    <source>
        <dbReference type="ARBA" id="ARBA00007824"/>
    </source>
</evidence>
<evidence type="ECO:0000313" key="6">
    <source>
        <dbReference type="EMBL" id="CAD7279068.1"/>
    </source>
</evidence>
<dbReference type="InterPro" id="IPR051496">
    <property type="entry name" value="H-rev107_PLA/AT"/>
</dbReference>
<sequence>MAHVSKWHKKFEYEDLKKLLKPGDLVEFHRGTYKHWAVFVGSMRDFCGFFPAGFQCEFCRCCARRCQCSKLYLVHRANAGETNALNFFARSESYNKGIRGVGNVILEVIDDVCDGCEVRKNNFDDAKLPKGFCTVMVLKRAFKQFSKHATGDVENDEYNLVVNNCEHFASWCRYGAKSSSQIKNGALTLGVTTVLAAAVSAYALTPRKNAKKAPEENVSAYSNSPFPKLAFGVS</sequence>
<dbReference type="PANTHER" id="PTHR13943">
    <property type="entry name" value="HRAS-LIKE SUPPRESSOR - RELATED"/>
    <property type="match status" value="1"/>
</dbReference>
<reference evidence="6" key="1">
    <citation type="submission" date="2020-11" db="EMBL/GenBank/DDBJ databases">
        <authorList>
            <person name="Tran Van P."/>
        </authorList>
    </citation>
    <scope>NUCLEOTIDE SEQUENCE</scope>
</reference>
<accession>A0A7R9BRY2</accession>
<dbReference type="PROSITE" id="PS51934">
    <property type="entry name" value="LRAT"/>
    <property type="match status" value="1"/>
</dbReference>